<dbReference type="GeneID" id="33353619"/>
<keyword evidence="4" id="KW-0150">Chloroplast</keyword>
<evidence type="ECO:0000256" key="1">
    <source>
        <dbReference type="ARBA" id="ARBA00009919"/>
    </source>
</evidence>
<feature type="transmembrane region" description="Helical" evidence="2">
    <location>
        <begin position="42"/>
        <end position="69"/>
    </location>
</feature>
<evidence type="ECO:0000313" key="4">
    <source>
        <dbReference type="EMBL" id="ARW60486.1"/>
    </source>
</evidence>
<organism evidence="4">
    <name type="scientific">Periphykon beckeri</name>
    <dbReference type="NCBI Taxonomy" id="2006982"/>
    <lineage>
        <taxon>Eukaryota</taxon>
        <taxon>Rhodophyta</taxon>
        <taxon>Florideophyceae</taxon>
        <taxon>Rhodymeniophycidae</taxon>
        <taxon>Ceramiales</taxon>
        <taxon>Rhodomelaceae</taxon>
        <taxon>Periphykon</taxon>
    </lineage>
</organism>
<dbReference type="Pfam" id="PF00581">
    <property type="entry name" value="Rhodanese"/>
    <property type="match status" value="1"/>
</dbReference>
<dbReference type="GO" id="GO:0005829">
    <property type="term" value="C:cytosol"/>
    <property type="evidence" value="ECO:0007669"/>
    <property type="project" value="TreeGrafter"/>
</dbReference>
<dbReference type="InterPro" id="IPR045886">
    <property type="entry name" value="ThiF/MoeB/HesA"/>
</dbReference>
<dbReference type="Pfam" id="PF00899">
    <property type="entry name" value="ThiF"/>
    <property type="match status" value="1"/>
</dbReference>
<dbReference type="GO" id="GO:0016779">
    <property type="term" value="F:nucleotidyltransferase activity"/>
    <property type="evidence" value="ECO:0007669"/>
    <property type="project" value="TreeGrafter"/>
</dbReference>
<dbReference type="InterPro" id="IPR000594">
    <property type="entry name" value="ThiF_NAD_FAD-bd"/>
</dbReference>
<evidence type="ECO:0000256" key="2">
    <source>
        <dbReference type="SAM" id="Phobius"/>
    </source>
</evidence>
<dbReference type="PANTHER" id="PTHR10953:SF102">
    <property type="entry name" value="ADENYLYLTRANSFERASE AND SULFURTRANSFERASE MOCS3"/>
    <property type="match status" value="1"/>
</dbReference>
<name>A0A1Z1M381_9FLOR</name>
<dbReference type="EMBL" id="MF101413">
    <property type="protein sequence ID" value="ARW60486.1"/>
    <property type="molecule type" value="Genomic_DNA"/>
</dbReference>
<dbReference type="Gene3D" id="3.40.50.720">
    <property type="entry name" value="NAD(P)-binding Rossmann-like Domain"/>
    <property type="match status" value="1"/>
</dbReference>
<dbReference type="Gene3D" id="3.40.250.10">
    <property type="entry name" value="Rhodanese-like domain"/>
    <property type="match status" value="1"/>
</dbReference>
<dbReference type="CDD" id="cd00757">
    <property type="entry name" value="ThiF_MoeB_HesA_family"/>
    <property type="match status" value="1"/>
</dbReference>
<dbReference type="InterPro" id="IPR035985">
    <property type="entry name" value="Ubiquitin-activating_enz"/>
</dbReference>
<feature type="domain" description="Rhodanese" evidence="3">
    <location>
        <begin position="273"/>
        <end position="352"/>
    </location>
</feature>
<accession>A0A1Z1M381</accession>
<reference evidence="4" key="1">
    <citation type="journal article" date="2017" name="J. Phycol.">
        <title>Analysis of chloroplast genomes and a supermatrix inform reclassification of the Rhodomelaceae (Rhodophyta).</title>
        <authorList>
            <person name="Diaz-Tapia P."/>
            <person name="Maggs C.A."/>
            <person name="West J.A."/>
            <person name="Verbruggen H."/>
        </authorList>
    </citation>
    <scope>NUCLEOTIDE SEQUENCE</scope>
    <source>
        <strain evidence="4">JH1427</strain>
    </source>
</reference>
<geneLocation type="chloroplast" evidence="4"/>
<protein>
    <submittedName>
        <fullName evidence="4">Molybdopterin biosynthesis protein</fullName>
    </submittedName>
</protein>
<dbReference type="CDD" id="cd00158">
    <property type="entry name" value="RHOD"/>
    <property type="match status" value="1"/>
</dbReference>
<dbReference type="InterPro" id="IPR001763">
    <property type="entry name" value="Rhodanese-like_dom"/>
</dbReference>
<dbReference type="GO" id="GO:0008146">
    <property type="term" value="F:sulfotransferase activity"/>
    <property type="evidence" value="ECO:0007669"/>
    <property type="project" value="TreeGrafter"/>
</dbReference>
<dbReference type="PANTHER" id="PTHR10953">
    <property type="entry name" value="UBIQUITIN-ACTIVATING ENZYME E1"/>
    <property type="match status" value="1"/>
</dbReference>
<dbReference type="AlphaFoldDB" id="A0A1Z1M381"/>
<keyword evidence="2" id="KW-0472">Membrane</keyword>
<dbReference type="RefSeq" id="YP_009392138.1">
    <property type="nucleotide sequence ID" value="NC_035261.1"/>
</dbReference>
<comment type="similarity">
    <text evidence="1">Belongs to the HesA/MoeB/ThiF family.</text>
</comment>
<evidence type="ECO:0000259" key="3">
    <source>
        <dbReference type="PROSITE" id="PS50206"/>
    </source>
</evidence>
<dbReference type="InterPro" id="IPR036873">
    <property type="entry name" value="Rhodanese-like_dom_sf"/>
</dbReference>
<dbReference type="SUPFAM" id="SSF52821">
    <property type="entry name" value="Rhodanese/Cell cycle control phosphatase"/>
    <property type="match status" value="1"/>
</dbReference>
<gene>
    <name evidence="4" type="primary">moeB</name>
</gene>
<sequence length="357" mass="41233">MLNITKKRTIEISHQEYQYYSKQIILENIGIEGQRRLKTTKVLIIGVGGLGCPAIIYLSTCGIGCIGIVDGDQIENSNLNRQILYNISDIKNFKTTCAQKKINEINHYCNVIKHEYDLNASNSIEIIAYYDIVIDTTDNFSTRHIIDKICYKLHKTYIYGAADEFEGQIAVFNYKNGIRYKNLYQKNLSLVNGDCNRNGIMGITNGHIGTIQAIEVIKIILGLNKKCKNFLLIHNIIRMKYNKKKINLQRSNSNKINVHNLKNIIQNDQLKTFKQRLIIIDLRNKLNFNKMRIYQSVNIPLIKFKLLTTIKLIKQYLGTKTVIIYCDTLEKSTIASYYLKNNNILHYILDTSKSFNT</sequence>
<dbReference type="FunFam" id="3.40.50.720:FF:000080">
    <property type="entry name" value="Thiazole biosynthesis adenylyltransferase ThiF"/>
    <property type="match status" value="1"/>
</dbReference>
<keyword evidence="2" id="KW-0812">Transmembrane</keyword>
<proteinExistence type="inferred from homology"/>
<dbReference type="PROSITE" id="PS50206">
    <property type="entry name" value="RHODANESE_3"/>
    <property type="match status" value="1"/>
</dbReference>
<dbReference type="GO" id="GO:0004792">
    <property type="term" value="F:thiosulfate-cyanide sulfurtransferase activity"/>
    <property type="evidence" value="ECO:0007669"/>
    <property type="project" value="TreeGrafter"/>
</dbReference>
<keyword evidence="4" id="KW-0934">Plastid</keyword>
<dbReference type="GO" id="GO:0008641">
    <property type="term" value="F:ubiquitin-like modifier activating enzyme activity"/>
    <property type="evidence" value="ECO:0007669"/>
    <property type="project" value="InterPro"/>
</dbReference>
<keyword evidence="2" id="KW-1133">Transmembrane helix</keyword>
<dbReference type="SUPFAM" id="SSF69572">
    <property type="entry name" value="Activating enzymes of the ubiquitin-like proteins"/>
    <property type="match status" value="1"/>
</dbReference>